<dbReference type="InterPro" id="IPR025016">
    <property type="entry name" value="DUF3955"/>
</dbReference>
<dbReference type="InterPro" id="IPR037185">
    <property type="entry name" value="EmrE-like"/>
</dbReference>
<keyword evidence="4 5" id="KW-0472">Membrane</keyword>
<feature type="transmembrane region" description="Helical" evidence="5">
    <location>
        <begin position="210"/>
        <end position="231"/>
    </location>
</feature>
<keyword evidence="9" id="KW-1185">Reference proteome</keyword>
<comment type="subcellular location">
    <subcellularLocation>
        <location evidence="1">Membrane</location>
        <topology evidence="1">Multi-pass membrane protein</topology>
    </subcellularLocation>
</comment>
<feature type="transmembrane region" description="Helical" evidence="5">
    <location>
        <begin position="277"/>
        <end position="298"/>
    </location>
</feature>
<dbReference type="OrthoDB" id="1436450at2759"/>
<feature type="transmembrane region" description="Helical" evidence="5">
    <location>
        <begin position="403"/>
        <end position="419"/>
    </location>
</feature>
<feature type="transmembrane region" description="Helical" evidence="5">
    <location>
        <begin position="310"/>
        <end position="336"/>
    </location>
</feature>
<name>A0A2T6ZM26_TUBBO</name>
<evidence type="ECO:0000256" key="3">
    <source>
        <dbReference type="ARBA" id="ARBA00022989"/>
    </source>
</evidence>
<organism evidence="8 9">
    <name type="scientific">Tuber borchii</name>
    <name type="common">White truffle</name>
    <dbReference type="NCBI Taxonomy" id="42251"/>
    <lineage>
        <taxon>Eukaryota</taxon>
        <taxon>Fungi</taxon>
        <taxon>Dikarya</taxon>
        <taxon>Ascomycota</taxon>
        <taxon>Pezizomycotina</taxon>
        <taxon>Pezizomycetes</taxon>
        <taxon>Pezizales</taxon>
        <taxon>Tuberaceae</taxon>
        <taxon>Tuber</taxon>
    </lineage>
</organism>
<evidence type="ECO:0000259" key="7">
    <source>
        <dbReference type="Pfam" id="PF13127"/>
    </source>
</evidence>
<comment type="caution">
    <text evidence="8">The sequence shown here is derived from an EMBL/GenBank/DDBJ whole genome shotgun (WGS) entry which is preliminary data.</text>
</comment>
<sequence length="440" mass="48238">MPVSSPPPLSPSSPPPDFIVPLLPPPPTRSNTLPLMPKPQPQPIRICVPPRRKTVGILLLGVVIFLWVLSTFLTFTIFSDGSYTKPYFVTYVNTCSFCSYLLPGVWRRWWGKCGEGERRRGGYARLEDVSLPGAGGEDGDGVVVVNKGLVVEGEDMLGERETIMLSLQFCLLWFVVCFPPYASRTYGITMLMNGEKANYFQSYCLKWTSVASATILSSTSSIFTLVLSALLRIERFTWTKFLAVMLSLAGVSLISSVDLTPSSSPSPASEGKTPGEILLGDLMALMGAFSYGVYTILLKVRIGHESRISMTRFLGFVGLFNFLGLWPGIIILHYAGVEKFEVPPDARVWWIVVINASITPISDYCWVYAMLLTTPLIVTVGLSLTIPLALLGQMLVLGVWSSGVYWIGAALVFVAFLFVNRESAVGDGGGGEGEAERWER</sequence>
<feature type="transmembrane region" description="Helical" evidence="5">
    <location>
        <begin position="55"/>
        <end position="78"/>
    </location>
</feature>
<feature type="transmembrane region" description="Helical" evidence="5">
    <location>
        <begin position="163"/>
        <end position="182"/>
    </location>
</feature>
<evidence type="ECO:0000313" key="9">
    <source>
        <dbReference type="Proteomes" id="UP000244722"/>
    </source>
</evidence>
<feature type="transmembrane region" description="Helical" evidence="5">
    <location>
        <begin position="238"/>
        <end position="257"/>
    </location>
</feature>
<dbReference type="PANTHER" id="PTHR23051">
    <property type="entry name" value="SOLUTE CARRIER FAMILY 35, MEMBER F5"/>
    <property type="match status" value="1"/>
</dbReference>
<keyword evidence="3 5" id="KW-1133">Transmembrane helix</keyword>
<dbReference type="EMBL" id="NESQ01000184">
    <property type="protein sequence ID" value="PUU76542.1"/>
    <property type="molecule type" value="Genomic_DNA"/>
</dbReference>
<feature type="transmembrane region" description="Helical" evidence="5">
    <location>
        <begin position="376"/>
        <end position="397"/>
    </location>
</feature>
<evidence type="ECO:0000313" key="8">
    <source>
        <dbReference type="EMBL" id="PUU76542.1"/>
    </source>
</evidence>
<dbReference type="PANTHER" id="PTHR23051:SF0">
    <property type="entry name" value="SOLUTE CARRIER FAMILY 35 MEMBER F5"/>
    <property type="match status" value="1"/>
</dbReference>
<dbReference type="Proteomes" id="UP000244722">
    <property type="component" value="Unassembled WGS sequence"/>
</dbReference>
<dbReference type="InterPro" id="IPR000620">
    <property type="entry name" value="EamA_dom"/>
</dbReference>
<evidence type="ECO:0000256" key="5">
    <source>
        <dbReference type="SAM" id="Phobius"/>
    </source>
</evidence>
<feature type="domain" description="DUF3955" evidence="7">
    <location>
        <begin position="54"/>
        <end position="99"/>
    </location>
</feature>
<proteinExistence type="predicted"/>
<feature type="domain" description="EamA" evidence="6">
    <location>
        <begin position="197"/>
        <end position="255"/>
    </location>
</feature>
<evidence type="ECO:0000259" key="6">
    <source>
        <dbReference type="Pfam" id="PF00892"/>
    </source>
</evidence>
<dbReference type="SUPFAM" id="SSF103481">
    <property type="entry name" value="Multidrug resistance efflux transporter EmrE"/>
    <property type="match status" value="2"/>
</dbReference>
<dbReference type="AlphaFoldDB" id="A0A2T6ZM26"/>
<evidence type="ECO:0000256" key="1">
    <source>
        <dbReference type="ARBA" id="ARBA00004141"/>
    </source>
</evidence>
<dbReference type="STRING" id="42251.A0A2T6ZM26"/>
<protein>
    <submittedName>
        <fullName evidence="8">Uncharacterized protein</fullName>
    </submittedName>
</protein>
<dbReference type="GO" id="GO:0000329">
    <property type="term" value="C:fungal-type vacuole membrane"/>
    <property type="evidence" value="ECO:0007669"/>
    <property type="project" value="TreeGrafter"/>
</dbReference>
<dbReference type="Pfam" id="PF13127">
    <property type="entry name" value="DUF3955"/>
    <property type="match status" value="1"/>
</dbReference>
<dbReference type="Pfam" id="PF00892">
    <property type="entry name" value="EamA"/>
    <property type="match status" value="1"/>
</dbReference>
<evidence type="ECO:0000256" key="2">
    <source>
        <dbReference type="ARBA" id="ARBA00022692"/>
    </source>
</evidence>
<keyword evidence="2 5" id="KW-0812">Transmembrane</keyword>
<reference evidence="8 9" key="1">
    <citation type="submission" date="2017-04" db="EMBL/GenBank/DDBJ databases">
        <title>Draft genome sequence of Tuber borchii Vittad., a whitish edible truffle.</title>
        <authorList>
            <consortium name="DOE Joint Genome Institute"/>
            <person name="Murat C."/>
            <person name="Kuo A."/>
            <person name="Barry K.W."/>
            <person name="Clum A."/>
            <person name="Dockter R.B."/>
            <person name="Fauchery L."/>
            <person name="Iotti M."/>
            <person name="Kohler A."/>
            <person name="Labutti K."/>
            <person name="Lindquist E.A."/>
            <person name="Lipzen A."/>
            <person name="Ohm R.A."/>
            <person name="Wang M."/>
            <person name="Grigoriev I.V."/>
            <person name="Zambonelli A."/>
            <person name="Martin F.M."/>
        </authorList>
    </citation>
    <scope>NUCLEOTIDE SEQUENCE [LARGE SCALE GENOMIC DNA]</scope>
    <source>
        <strain evidence="8 9">Tbo3840</strain>
    </source>
</reference>
<accession>A0A2T6ZM26</accession>
<evidence type="ECO:0000256" key="4">
    <source>
        <dbReference type="ARBA" id="ARBA00023136"/>
    </source>
</evidence>
<gene>
    <name evidence="8" type="ORF">B9Z19DRAFT_1066533</name>
</gene>
<feature type="transmembrane region" description="Helical" evidence="5">
    <location>
        <begin position="90"/>
        <end position="110"/>
    </location>
</feature>